<comment type="similarity">
    <text evidence="2">Belongs to the CTL (choline transporter-like) family.</text>
</comment>
<keyword evidence="6" id="KW-0325">Glycoprotein</keyword>
<sequence length="341" mass="39131">MDDSGKELLRNDSRRLSTISNSRRFSNVSNSKRLSIVSDSRRFSRRESFRYDGEFRGPLANRSCTDVIFLLMFFIFLIIFGFAGYYAHREGDLNKLLVPRDTKGWQCGKDSEVVDKPNLFFFDLSKCADPLVPIEGCPTPQVCVKECPKTSFYHERAQCDREKIQVYRQKLICTSEIDLNNITDCNEVDKYVKDNKCALWYLPSESYFSHCISDLLPINYKCSSIEINERLRKLRSVNETDECRKIDPARKQLLMEKFEIIESYLGIFIVNTLKRFTDKRDVLGIGQLIVEDTINLWPVLAGGFIIAAVCSLIIIAIMRWVAGPIVWISIIGVLALLGIGE</sequence>
<name>A0A9J6CEE9_POLVA</name>
<evidence type="ECO:0000256" key="5">
    <source>
        <dbReference type="ARBA" id="ARBA00023136"/>
    </source>
</evidence>
<keyword evidence="4 7" id="KW-1133">Transmembrane helix</keyword>
<dbReference type="PANTHER" id="PTHR12385:SF14">
    <property type="entry name" value="CHOLINE TRANSPORTER-LIKE 2"/>
    <property type="match status" value="1"/>
</dbReference>
<reference evidence="8" key="1">
    <citation type="submission" date="2021-03" db="EMBL/GenBank/DDBJ databases">
        <title>Chromosome level genome of the anhydrobiotic midge Polypedilum vanderplanki.</title>
        <authorList>
            <person name="Yoshida Y."/>
            <person name="Kikawada T."/>
            <person name="Gusev O."/>
        </authorList>
    </citation>
    <scope>NUCLEOTIDE SEQUENCE</scope>
    <source>
        <strain evidence="8">NIAS01</strain>
        <tissue evidence="8">Whole body or cell culture</tissue>
    </source>
</reference>
<keyword evidence="3 7" id="KW-0812">Transmembrane</keyword>
<dbReference type="PANTHER" id="PTHR12385">
    <property type="entry name" value="CHOLINE TRANSPORTER-LIKE (SLC FAMILY 44)"/>
    <property type="match status" value="1"/>
</dbReference>
<evidence type="ECO:0000313" key="9">
    <source>
        <dbReference type="Proteomes" id="UP001107558"/>
    </source>
</evidence>
<dbReference type="AlphaFoldDB" id="A0A9J6CEE9"/>
<keyword evidence="9" id="KW-1185">Reference proteome</keyword>
<protein>
    <submittedName>
        <fullName evidence="8">Uncharacterized protein</fullName>
    </submittedName>
</protein>
<dbReference type="InterPro" id="IPR007603">
    <property type="entry name" value="Choline_transptr-like"/>
</dbReference>
<organism evidence="8 9">
    <name type="scientific">Polypedilum vanderplanki</name>
    <name type="common">Sleeping chironomid midge</name>
    <dbReference type="NCBI Taxonomy" id="319348"/>
    <lineage>
        <taxon>Eukaryota</taxon>
        <taxon>Metazoa</taxon>
        <taxon>Ecdysozoa</taxon>
        <taxon>Arthropoda</taxon>
        <taxon>Hexapoda</taxon>
        <taxon>Insecta</taxon>
        <taxon>Pterygota</taxon>
        <taxon>Neoptera</taxon>
        <taxon>Endopterygota</taxon>
        <taxon>Diptera</taxon>
        <taxon>Nematocera</taxon>
        <taxon>Chironomoidea</taxon>
        <taxon>Chironomidae</taxon>
        <taxon>Chironominae</taxon>
        <taxon>Polypedilum</taxon>
        <taxon>Polypedilum</taxon>
    </lineage>
</organism>
<keyword evidence="5 7" id="KW-0472">Membrane</keyword>
<evidence type="ECO:0000256" key="7">
    <source>
        <dbReference type="SAM" id="Phobius"/>
    </source>
</evidence>
<comment type="caution">
    <text evidence="8">The sequence shown here is derived from an EMBL/GenBank/DDBJ whole genome shotgun (WGS) entry which is preliminary data.</text>
</comment>
<proteinExistence type="inferred from homology"/>
<dbReference type="OrthoDB" id="420519at2759"/>
<dbReference type="GO" id="GO:0022857">
    <property type="term" value="F:transmembrane transporter activity"/>
    <property type="evidence" value="ECO:0007669"/>
    <property type="project" value="InterPro"/>
</dbReference>
<dbReference type="GO" id="GO:0016020">
    <property type="term" value="C:membrane"/>
    <property type="evidence" value="ECO:0007669"/>
    <property type="project" value="UniProtKB-SubCell"/>
</dbReference>
<dbReference type="Proteomes" id="UP001107558">
    <property type="component" value="Chromosome 1"/>
</dbReference>
<gene>
    <name evidence="8" type="ORF">PVAND_009824</name>
</gene>
<evidence type="ECO:0000256" key="3">
    <source>
        <dbReference type="ARBA" id="ARBA00022692"/>
    </source>
</evidence>
<evidence type="ECO:0000256" key="2">
    <source>
        <dbReference type="ARBA" id="ARBA00007168"/>
    </source>
</evidence>
<comment type="subcellular location">
    <subcellularLocation>
        <location evidence="1">Membrane</location>
        <topology evidence="1">Multi-pass membrane protein</topology>
    </subcellularLocation>
</comment>
<evidence type="ECO:0000256" key="4">
    <source>
        <dbReference type="ARBA" id="ARBA00022989"/>
    </source>
</evidence>
<dbReference type="EMBL" id="JADBJN010000001">
    <property type="protein sequence ID" value="KAG5680309.1"/>
    <property type="molecule type" value="Genomic_DNA"/>
</dbReference>
<evidence type="ECO:0000256" key="6">
    <source>
        <dbReference type="ARBA" id="ARBA00023180"/>
    </source>
</evidence>
<feature type="transmembrane region" description="Helical" evidence="7">
    <location>
        <begin position="324"/>
        <end position="340"/>
    </location>
</feature>
<accession>A0A9J6CEE9</accession>
<evidence type="ECO:0000313" key="8">
    <source>
        <dbReference type="EMBL" id="KAG5680309.1"/>
    </source>
</evidence>
<feature type="transmembrane region" description="Helical" evidence="7">
    <location>
        <begin position="296"/>
        <end position="318"/>
    </location>
</feature>
<evidence type="ECO:0000256" key="1">
    <source>
        <dbReference type="ARBA" id="ARBA00004141"/>
    </source>
</evidence>
<feature type="transmembrane region" description="Helical" evidence="7">
    <location>
        <begin position="67"/>
        <end position="87"/>
    </location>
</feature>